<evidence type="ECO:0000256" key="1">
    <source>
        <dbReference type="ARBA" id="ARBA00000707"/>
    </source>
</evidence>
<feature type="domain" description="DUSP" evidence="10">
    <location>
        <begin position="93"/>
        <end position="211"/>
    </location>
</feature>
<name>A0ABR4C2K1_9HELO</name>
<dbReference type="InterPro" id="IPR001394">
    <property type="entry name" value="Peptidase_C19_UCH"/>
</dbReference>
<dbReference type="SUPFAM" id="SSF54001">
    <property type="entry name" value="Cysteine proteinases"/>
    <property type="match status" value="1"/>
</dbReference>
<gene>
    <name evidence="11" type="ORF">VTL71DRAFT_4634</name>
</gene>
<dbReference type="InterPro" id="IPR018200">
    <property type="entry name" value="USP_CS"/>
</dbReference>
<organism evidence="11 12">
    <name type="scientific">Oculimacula yallundae</name>
    <dbReference type="NCBI Taxonomy" id="86028"/>
    <lineage>
        <taxon>Eukaryota</taxon>
        <taxon>Fungi</taxon>
        <taxon>Dikarya</taxon>
        <taxon>Ascomycota</taxon>
        <taxon>Pezizomycotina</taxon>
        <taxon>Leotiomycetes</taxon>
        <taxon>Helotiales</taxon>
        <taxon>Ploettnerulaceae</taxon>
        <taxon>Oculimacula</taxon>
    </lineage>
</organism>
<protein>
    <recommendedName>
        <fullName evidence="3">ubiquitinyl hydrolase 1</fullName>
        <ecNumber evidence="3">3.4.19.12</ecNumber>
    </recommendedName>
</protein>
<feature type="compositionally biased region" description="Low complexity" evidence="8">
    <location>
        <begin position="972"/>
        <end position="984"/>
    </location>
</feature>
<evidence type="ECO:0000256" key="2">
    <source>
        <dbReference type="ARBA" id="ARBA00009085"/>
    </source>
</evidence>
<evidence type="ECO:0000256" key="7">
    <source>
        <dbReference type="ARBA" id="ARBA00022807"/>
    </source>
</evidence>
<keyword evidence="6" id="KW-0378">Hydrolase</keyword>
<proteinExistence type="inferred from homology"/>
<feature type="region of interest" description="Disordered" evidence="8">
    <location>
        <begin position="1282"/>
        <end position="1313"/>
    </location>
</feature>
<feature type="region of interest" description="Disordered" evidence="8">
    <location>
        <begin position="1429"/>
        <end position="1486"/>
    </location>
</feature>
<feature type="compositionally biased region" description="Basic and acidic residues" evidence="8">
    <location>
        <begin position="1530"/>
        <end position="1544"/>
    </location>
</feature>
<evidence type="ECO:0000256" key="4">
    <source>
        <dbReference type="ARBA" id="ARBA00022670"/>
    </source>
</evidence>
<accession>A0ABR4C2K1</accession>
<dbReference type="InterPro" id="IPR006615">
    <property type="entry name" value="Pept_C19_DUSP"/>
</dbReference>
<comment type="catalytic activity">
    <reaction evidence="1">
        <text>Thiol-dependent hydrolysis of ester, thioester, amide, peptide and isopeptide bonds formed by the C-terminal Gly of ubiquitin (a 76-residue protein attached to proteins as an intracellular targeting signal).</text>
        <dbReference type="EC" id="3.4.19.12"/>
    </reaction>
</comment>
<dbReference type="SUPFAM" id="SSF143791">
    <property type="entry name" value="DUSP-like"/>
    <property type="match status" value="1"/>
</dbReference>
<feature type="compositionally biased region" description="Polar residues" evidence="8">
    <location>
        <begin position="45"/>
        <end position="57"/>
    </location>
</feature>
<dbReference type="Proteomes" id="UP001595075">
    <property type="component" value="Unassembled WGS sequence"/>
</dbReference>
<feature type="compositionally biased region" description="Low complexity" evidence="8">
    <location>
        <begin position="420"/>
        <end position="434"/>
    </location>
</feature>
<sequence>MGGAADLPHRASSPLKRRASDLEPDVSSSQKDDVDMITVPESDSPEPTSDGQSSHVRAQSVDMLRNENQPDGVPNAKTKLGRLDEASAETTVPGIDEQIGIITTLLKAWNEKKVEEGDNVFLVSKRWMERVTSRGEKAMEKSKVPEGEVGPIDNSDIIQQIIKDHEGKDFVQLRQGKGLSDFELFSPDAWDIISDWYGLMPGSLPIERFAHNTSQNIVEVNMQFELNPPVLTLHRVFGTGNGVLLAQKLKVDDPVAPVFVVSASAKYVDFLKKAKSAASIDAKVKVRVWTIPRLLPTEEPTAPVVNTSTPPSSRPGSPVNGNVAAPDSHNPQDSWTKLLLEVDAFLKLQKGTQRYVLDVEDHSVNPKYNGSMTLAMAGIATDQNIVLDEYIPTDKTWVTQWVKSNTKSNSTAMVRTGAFSKNGSNSQSNSGRNSPTPSGPMTRGRTQKYGRTPGTVGLNNLGNTCYMNSALQCVRSVEELTRYFLSGRALEELNTDNALGNDGEVATAYNRLLQEIHRNPTPNSIAPRNFKNVIGKWRAQFAGYGQQDSQEFLGFLLDGLQEDLSRVRKKPYIEKPDSTDEMVNNPEAIREMAAKVWDITKKRDDSVIADLFTGMYKSTLVCPTCFKVSITFDPFNNLTLQLPIASSWQHNVIYFPLYDKPVIISVDIDKNASFATMREFISKRVGVPTERLAIVEDWKSKFYRHFTDFQVPSDEVSTTDTIVVHEIERKPTNWPPRKVKKKKSVKTFSSNNDEEEDIIPNWDDEMAGHMLVPVYHRQPKREHEYSQNRFENKKTHNISGVPFFIMLTPEEAWSEEMIKRKILEKVANLTTSRSFHGDGDTDADANVPDGADADIVLTTGSDADSSGDSKVVANSIDGEDELVDVTMKNAETFSALQTFNKRRMAFMNPGSHLKSDLQNMFELCHTANGKDLIPIGLNIVEEAGTYPTLASRMPQTVQDTDDGSGYDYEALGSPSGSENSNGSNVQTRMNDDGSSSDEDEDEDIPPRASTVLPVRPAGPKSGVRVGYNKRGAGKMITYSKKGKQSNKKLRSPREVEEDALDDGPLIRLGEAIIVEWNRDAWDALFAGESPDEMKGMPTYTDMKTVEDPELTALQTSRLLRRKNGIHLDDCLDEFGKEEILSEMDTWYCPRCKEHKRASKKFELWKTPDILIMHLKRFSSGGYRRDKLDVKVDFPLEGLDLSSRVIETEDGKQEIFDLFAVDDHWGGLGGGHYTAFAKNYEDHEWYEYNDASVTKAKDLSRIVSSSAYLLFYRRRSEVPLGGPRFKDIRARSSSPQASDDDMSDSGEGKGLVGNSSLLGSSSALTGVGAARHQLSRGSPGEQAKTIDPSALEKLPYYETSYENMEGLNSLGAPLQPSIELDEGIDMNDELPPLYPSNQPSKWSTQGFKSLDNLEELEAFAPRFGTGTNAMVSRAGSDAGSDNVNHGSSPDQDSIDGRLQDFNNAEAEGDDGAFIDPSPVPDMDDDGIASSVALQYDLLEGLNAQSMQYGGAEFSVRAVDEESLEVDDEPVTEIHLKEDDDDSKAV</sequence>
<dbReference type="PROSITE" id="PS50235">
    <property type="entry name" value="USP_3"/>
    <property type="match status" value="1"/>
</dbReference>
<keyword evidence="12" id="KW-1185">Reference proteome</keyword>
<dbReference type="EC" id="3.4.19.12" evidence="3"/>
<keyword evidence="4" id="KW-0645">Protease</keyword>
<feature type="region of interest" description="Disordered" evidence="8">
    <location>
        <begin position="300"/>
        <end position="330"/>
    </location>
</feature>
<dbReference type="PANTHER" id="PTHR21646:SF24">
    <property type="entry name" value="UBIQUITIN CARBOXYL-TERMINAL HYDROLASE"/>
    <property type="match status" value="1"/>
</dbReference>
<evidence type="ECO:0000256" key="8">
    <source>
        <dbReference type="SAM" id="MobiDB-lite"/>
    </source>
</evidence>
<dbReference type="InterPro" id="IPR050185">
    <property type="entry name" value="Ub_carboxyl-term_hydrolase"/>
</dbReference>
<dbReference type="InterPro" id="IPR035927">
    <property type="entry name" value="DUSP-like_sf"/>
</dbReference>
<feature type="compositionally biased region" description="Polar residues" evidence="8">
    <location>
        <begin position="1438"/>
        <end position="1450"/>
    </location>
</feature>
<feature type="domain" description="USP" evidence="9">
    <location>
        <begin position="456"/>
        <end position="1274"/>
    </location>
</feature>
<dbReference type="PROSITE" id="PS00973">
    <property type="entry name" value="USP_2"/>
    <property type="match status" value="1"/>
</dbReference>
<reference evidence="11 12" key="1">
    <citation type="journal article" date="2024" name="Commun. Biol.">
        <title>Comparative genomic analysis of thermophilic fungi reveals convergent evolutionary adaptations and gene losses.</title>
        <authorList>
            <person name="Steindorff A.S."/>
            <person name="Aguilar-Pontes M.V."/>
            <person name="Robinson A.J."/>
            <person name="Andreopoulos B."/>
            <person name="LaButti K."/>
            <person name="Kuo A."/>
            <person name="Mondo S."/>
            <person name="Riley R."/>
            <person name="Otillar R."/>
            <person name="Haridas S."/>
            <person name="Lipzen A."/>
            <person name="Grimwood J."/>
            <person name="Schmutz J."/>
            <person name="Clum A."/>
            <person name="Reid I.D."/>
            <person name="Moisan M.C."/>
            <person name="Butler G."/>
            <person name="Nguyen T.T.M."/>
            <person name="Dewar K."/>
            <person name="Conant G."/>
            <person name="Drula E."/>
            <person name="Henrissat B."/>
            <person name="Hansel C."/>
            <person name="Singer S."/>
            <person name="Hutchinson M.I."/>
            <person name="de Vries R.P."/>
            <person name="Natvig D.O."/>
            <person name="Powell A.J."/>
            <person name="Tsang A."/>
            <person name="Grigoriev I.V."/>
        </authorList>
    </citation>
    <scope>NUCLEOTIDE SEQUENCE [LARGE SCALE GENOMIC DNA]</scope>
    <source>
        <strain evidence="11 12">CBS 494.80</strain>
    </source>
</reference>
<evidence type="ECO:0000259" key="9">
    <source>
        <dbReference type="PROSITE" id="PS50235"/>
    </source>
</evidence>
<dbReference type="InterPro" id="IPR038765">
    <property type="entry name" value="Papain-like_cys_pep_sf"/>
</dbReference>
<feature type="region of interest" description="Disordered" evidence="8">
    <location>
        <begin position="417"/>
        <end position="454"/>
    </location>
</feature>
<feature type="compositionally biased region" description="Acidic residues" evidence="8">
    <location>
        <begin position="994"/>
        <end position="1003"/>
    </location>
</feature>
<comment type="similarity">
    <text evidence="2">Belongs to the peptidase C19 family.</text>
</comment>
<evidence type="ECO:0000313" key="11">
    <source>
        <dbReference type="EMBL" id="KAL2064140.1"/>
    </source>
</evidence>
<feature type="region of interest" description="Disordered" evidence="8">
    <location>
        <begin position="1327"/>
        <end position="1348"/>
    </location>
</feature>
<feature type="region of interest" description="Disordered" evidence="8">
    <location>
        <begin position="950"/>
        <end position="1026"/>
    </location>
</feature>
<feature type="region of interest" description="Disordered" evidence="8">
    <location>
        <begin position="1"/>
        <end position="89"/>
    </location>
</feature>
<comment type="caution">
    <text evidence="11">The sequence shown here is derived from an EMBL/GenBank/DDBJ whole genome shotgun (WGS) entry which is preliminary data.</text>
</comment>
<dbReference type="Gene3D" id="3.30.2230.10">
    <property type="entry name" value="DUSP-like"/>
    <property type="match status" value="1"/>
</dbReference>
<keyword evidence="7" id="KW-0788">Thiol protease</keyword>
<keyword evidence="5" id="KW-0833">Ubl conjugation pathway</keyword>
<evidence type="ECO:0000313" key="12">
    <source>
        <dbReference type="Proteomes" id="UP001595075"/>
    </source>
</evidence>
<feature type="region of interest" description="Disordered" evidence="8">
    <location>
        <begin position="1519"/>
        <end position="1544"/>
    </location>
</feature>
<dbReference type="PROSITE" id="PS00972">
    <property type="entry name" value="USP_1"/>
    <property type="match status" value="1"/>
</dbReference>
<dbReference type="PANTHER" id="PTHR21646">
    <property type="entry name" value="UBIQUITIN CARBOXYL-TERMINAL HYDROLASE"/>
    <property type="match status" value="1"/>
</dbReference>
<evidence type="ECO:0000256" key="6">
    <source>
        <dbReference type="ARBA" id="ARBA00022801"/>
    </source>
</evidence>
<evidence type="ECO:0000256" key="5">
    <source>
        <dbReference type="ARBA" id="ARBA00022786"/>
    </source>
</evidence>
<evidence type="ECO:0000256" key="3">
    <source>
        <dbReference type="ARBA" id="ARBA00012759"/>
    </source>
</evidence>
<dbReference type="PROSITE" id="PS51283">
    <property type="entry name" value="DUSP"/>
    <property type="match status" value="1"/>
</dbReference>
<dbReference type="Gene3D" id="3.90.70.10">
    <property type="entry name" value="Cysteine proteinases"/>
    <property type="match status" value="2"/>
</dbReference>
<dbReference type="Pfam" id="PF06337">
    <property type="entry name" value="DUSP"/>
    <property type="match status" value="1"/>
</dbReference>
<dbReference type="CDD" id="cd02674">
    <property type="entry name" value="Peptidase_C19R"/>
    <property type="match status" value="1"/>
</dbReference>
<dbReference type="EMBL" id="JAZHXI010000014">
    <property type="protein sequence ID" value="KAL2064140.1"/>
    <property type="molecule type" value="Genomic_DNA"/>
</dbReference>
<feature type="compositionally biased region" description="Acidic residues" evidence="8">
    <location>
        <begin position="1519"/>
        <end position="1529"/>
    </location>
</feature>
<evidence type="ECO:0000259" key="10">
    <source>
        <dbReference type="PROSITE" id="PS51283"/>
    </source>
</evidence>
<dbReference type="Pfam" id="PF00443">
    <property type="entry name" value="UCH"/>
    <property type="match status" value="1"/>
</dbReference>
<dbReference type="InterPro" id="IPR028889">
    <property type="entry name" value="USP"/>
</dbReference>
<feature type="compositionally biased region" description="Low complexity" evidence="8">
    <location>
        <begin position="307"/>
        <end position="318"/>
    </location>
</feature>